<dbReference type="Proteomes" id="UP001597438">
    <property type="component" value="Unassembled WGS sequence"/>
</dbReference>
<feature type="chain" id="PRO_5046048014" evidence="1">
    <location>
        <begin position="24"/>
        <end position="258"/>
    </location>
</feature>
<dbReference type="Gene3D" id="2.40.160.20">
    <property type="match status" value="1"/>
</dbReference>
<keyword evidence="3" id="KW-1185">Reference proteome</keyword>
<proteinExistence type="predicted"/>
<gene>
    <name evidence="2" type="ORF">ACFSYS_01510</name>
</gene>
<dbReference type="InterPro" id="IPR011250">
    <property type="entry name" value="OMP/PagP_B-barrel"/>
</dbReference>
<dbReference type="SUPFAM" id="SSF56925">
    <property type="entry name" value="OMPA-like"/>
    <property type="match status" value="1"/>
</dbReference>
<dbReference type="RefSeq" id="WP_251739707.1">
    <property type="nucleotide sequence ID" value="NZ_JBHUOJ010000004.1"/>
</dbReference>
<accession>A0ABW5WYQ0</accession>
<organism evidence="2 3">
    <name type="scientific">Christiangramia antarctica</name>
    <dbReference type="NCBI Taxonomy" id="2058158"/>
    <lineage>
        <taxon>Bacteria</taxon>
        <taxon>Pseudomonadati</taxon>
        <taxon>Bacteroidota</taxon>
        <taxon>Flavobacteriia</taxon>
        <taxon>Flavobacteriales</taxon>
        <taxon>Flavobacteriaceae</taxon>
        <taxon>Christiangramia</taxon>
    </lineage>
</organism>
<comment type="caution">
    <text evidence="2">The sequence shown here is derived from an EMBL/GenBank/DDBJ whole genome shotgun (WGS) entry which is preliminary data.</text>
</comment>
<dbReference type="NCBIfam" id="NF047659">
    <property type="entry name" value="THC0290_0291_fam"/>
    <property type="match status" value="1"/>
</dbReference>
<name>A0ABW5WYQ0_9FLAO</name>
<reference evidence="3" key="1">
    <citation type="journal article" date="2019" name="Int. J. Syst. Evol. Microbiol.">
        <title>The Global Catalogue of Microorganisms (GCM) 10K type strain sequencing project: providing services to taxonomists for standard genome sequencing and annotation.</title>
        <authorList>
            <consortium name="The Broad Institute Genomics Platform"/>
            <consortium name="The Broad Institute Genome Sequencing Center for Infectious Disease"/>
            <person name="Wu L."/>
            <person name="Ma J."/>
        </authorList>
    </citation>
    <scope>NUCLEOTIDE SEQUENCE [LARGE SCALE GENOMIC DNA]</scope>
    <source>
        <strain evidence="3">KCTC 52925</strain>
    </source>
</reference>
<dbReference type="EMBL" id="JBHUOJ010000004">
    <property type="protein sequence ID" value="MFD2831946.1"/>
    <property type="molecule type" value="Genomic_DNA"/>
</dbReference>
<evidence type="ECO:0000313" key="3">
    <source>
        <dbReference type="Proteomes" id="UP001597438"/>
    </source>
</evidence>
<keyword evidence="1" id="KW-0732">Signal</keyword>
<evidence type="ECO:0000256" key="1">
    <source>
        <dbReference type="SAM" id="SignalP"/>
    </source>
</evidence>
<feature type="signal peptide" evidence="1">
    <location>
        <begin position="1"/>
        <end position="23"/>
    </location>
</feature>
<protein>
    <submittedName>
        <fullName evidence="2">DUF6089 family protein</fullName>
    </submittedName>
</protein>
<sequence>MNLSRVLLLIFLVLLLSPTKSRAQFNISHEVGVLAGPAGFFTDYGERWNVENNLRNEGYGIGLVHYMNFAYKAKCSCKATDWWFSKHFRIRNEIDYFSSKLEHFGPVAGKNSSGGAQLRAMHGKTNLVQFGTSLEYHFFGIKEFRDFAVLFAPYISLGAHYVIYDPSAYSELGPLDNEKVLFPTFVGGIDMESNNTFAIVGSAGLRYRLGRNNDLMIEGRWQYYDSDFIDGLDVQGPQNKFNDFVFWFNLGYIYYLNF</sequence>
<evidence type="ECO:0000313" key="2">
    <source>
        <dbReference type="EMBL" id="MFD2831946.1"/>
    </source>
</evidence>